<evidence type="ECO:0000313" key="2">
    <source>
        <dbReference type="EMBL" id="KAF6167626.1"/>
    </source>
</evidence>
<protein>
    <submittedName>
        <fullName evidence="2">Uncharacterized protein</fullName>
    </submittedName>
</protein>
<dbReference type="PANTHER" id="PTHR45786:SF74">
    <property type="entry name" value="ATP-DEPENDENT DNA HELICASE"/>
    <property type="match status" value="1"/>
</dbReference>
<sequence length="347" mass="38278">MEGRVRKDFCGVDSEEDRASRGIVRGIRSTPMGAGAHRLLDSVYFCRLLGDSVRFLTPGGGFLIPGWLLQHGGQPLIKDVQVLQGTDLRREAKMALTTWRPTSHQRSGDGLKSSGDGTSSTGNTLASQGTTWASLLGSSSSQKENVSIVKNVSIVTKKANPKGSLSRAAKIETKYVAKTTNNIKTVVDKDEWDKPRKIASQSEYMNISVHTNLNEAWDILMLTHEGFIVNFMTNLPLKNNNNKNGKNNNENNTLSVPQVLEDAADEDENFNMPAYIHYSASTNNRRYNLPSTDEIVVILPGDGSKISSVRDIIIYLKAEQDLMRISECHPAYLPSYYVLLFPTGQLG</sequence>
<gene>
    <name evidence="2" type="ORF">GIB67_031209</name>
</gene>
<organism evidence="2 3">
    <name type="scientific">Kingdonia uniflora</name>
    <dbReference type="NCBI Taxonomy" id="39325"/>
    <lineage>
        <taxon>Eukaryota</taxon>
        <taxon>Viridiplantae</taxon>
        <taxon>Streptophyta</taxon>
        <taxon>Embryophyta</taxon>
        <taxon>Tracheophyta</taxon>
        <taxon>Spermatophyta</taxon>
        <taxon>Magnoliopsida</taxon>
        <taxon>Ranunculales</taxon>
        <taxon>Circaeasteraceae</taxon>
        <taxon>Kingdonia</taxon>
    </lineage>
</organism>
<accession>A0A7J7NKF1</accession>
<dbReference type="Proteomes" id="UP000541444">
    <property type="component" value="Unassembled WGS sequence"/>
</dbReference>
<evidence type="ECO:0000256" key="1">
    <source>
        <dbReference type="SAM" id="MobiDB-lite"/>
    </source>
</evidence>
<dbReference type="AlphaFoldDB" id="A0A7J7NKF1"/>
<evidence type="ECO:0000313" key="3">
    <source>
        <dbReference type="Proteomes" id="UP000541444"/>
    </source>
</evidence>
<keyword evidence="3" id="KW-1185">Reference proteome</keyword>
<dbReference type="EMBL" id="JACGCM010000723">
    <property type="protein sequence ID" value="KAF6167626.1"/>
    <property type="molecule type" value="Genomic_DNA"/>
</dbReference>
<name>A0A7J7NKF1_9MAGN</name>
<dbReference type="PANTHER" id="PTHR45786">
    <property type="entry name" value="DNA BINDING PROTEIN-LIKE"/>
    <property type="match status" value="1"/>
</dbReference>
<proteinExistence type="predicted"/>
<comment type="caution">
    <text evidence="2">The sequence shown here is derived from an EMBL/GenBank/DDBJ whole genome shotgun (WGS) entry which is preliminary data.</text>
</comment>
<reference evidence="2 3" key="1">
    <citation type="journal article" date="2020" name="IScience">
        <title>Genome Sequencing of the Endangered Kingdonia uniflora (Circaeasteraceae, Ranunculales) Reveals Potential Mechanisms of Evolutionary Specialization.</title>
        <authorList>
            <person name="Sun Y."/>
            <person name="Deng T."/>
            <person name="Zhang A."/>
            <person name="Moore M.J."/>
            <person name="Landis J.B."/>
            <person name="Lin N."/>
            <person name="Zhang H."/>
            <person name="Zhang X."/>
            <person name="Huang J."/>
            <person name="Zhang X."/>
            <person name="Sun H."/>
            <person name="Wang H."/>
        </authorList>
    </citation>
    <scope>NUCLEOTIDE SEQUENCE [LARGE SCALE GENOMIC DNA]</scope>
    <source>
        <strain evidence="2">TB1705</strain>
        <tissue evidence="2">Leaf</tissue>
    </source>
</reference>
<feature type="region of interest" description="Disordered" evidence="1">
    <location>
        <begin position="98"/>
        <end position="124"/>
    </location>
</feature>
<feature type="compositionally biased region" description="Low complexity" evidence="1">
    <location>
        <begin position="108"/>
        <end position="122"/>
    </location>
</feature>
<dbReference type="OrthoDB" id="1928976at2759"/>